<keyword evidence="6" id="KW-0735">Signal-anchor</keyword>
<evidence type="ECO:0000256" key="7">
    <source>
        <dbReference type="ARBA" id="ARBA00022989"/>
    </source>
</evidence>
<evidence type="ECO:0000256" key="5">
    <source>
        <dbReference type="ARBA" id="ARBA00022692"/>
    </source>
</evidence>
<evidence type="ECO:0000313" key="15">
    <source>
        <dbReference type="Proteomes" id="UP001152320"/>
    </source>
</evidence>
<comment type="caution">
    <text evidence="14">The sequence shown here is derived from an EMBL/GenBank/DDBJ whole genome shotgun (WGS) entry which is preliminary data.</text>
</comment>
<protein>
    <recommendedName>
        <fullName evidence="11">Fucosyltransferase</fullName>
        <ecNumber evidence="11">2.4.1.-</ecNumber>
    </recommendedName>
</protein>
<keyword evidence="9" id="KW-0325">Glycoprotein</keyword>
<evidence type="ECO:0000256" key="11">
    <source>
        <dbReference type="RuleBase" id="RU003832"/>
    </source>
</evidence>
<dbReference type="GO" id="GO:0046920">
    <property type="term" value="F:alpha-(1-&gt;3)-fucosyltransferase activity"/>
    <property type="evidence" value="ECO:0007669"/>
    <property type="project" value="TreeGrafter"/>
</dbReference>
<dbReference type="Proteomes" id="UP001152320">
    <property type="component" value="Chromosome 12"/>
</dbReference>
<comment type="subcellular location">
    <subcellularLocation>
        <location evidence="10">Endomembrane system</location>
        <topology evidence="10">Single-pass type II membrane protein</topology>
    </subcellularLocation>
    <subcellularLocation>
        <location evidence="11">Golgi apparatus</location>
        <location evidence="11">Golgi stack membrane</location>
        <topology evidence="11">Single-pass type II membrane protein</topology>
    </subcellularLocation>
</comment>
<feature type="domain" description="Fucosyltransferase C-terminal" evidence="13">
    <location>
        <begin position="274"/>
        <end position="442"/>
    </location>
</feature>
<evidence type="ECO:0000256" key="6">
    <source>
        <dbReference type="ARBA" id="ARBA00022968"/>
    </source>
</evidence>
<keyword evidence="3 11" id="KW-0328">Glycosyltransferase</keyword>
<feature type="region of interest" description="Disordered" evidence="12">
    <location>
        <begin position="66"/>
        <end position="86"/>
    </location>
</feature>
<name>A0A9Q1BST5_HOLLE</name>
<keyword evidence="15" id="KW-1185">Reference proteome</keyword>
<dbReference type="InterPro" id="IPR038577">
    <property type="entry name" value="GT10-like_C_sf"/>
</dbReference>
<gene>
    <name evidence="14" type="ORF">HOLleu_25293</name>
</gene>
<dbReference type="FunFam" id="3.40.50.11660:FF:000002">
    <property type="entry name" value="Alpha-(1,3)-fucosyltransferase"/>
    <property type="match status" value="1"/>
</dbReference>
<evidence type="ECO:0000256" key="3">
    <source>
        <dbReference type="ARBA" id="ARBA00022676"/>
    </source>
</evidence>
<dbReference type="Gene3D" id="3.40.50.11660">
    <property type="entry name" value="Glycosyl transferase family 10, C-terminal domain"/>
    <property type="match status" value="1"/>
</dbReference>
<evidence type="ECO:0000256" key="9">
    <source>
        <dbReference type="ARBA" id="ARBA00023180"/>
    </source>
</evidence>
<keyword evidence="4 11" id="KW-0808">Transferase</keyword>
<dbReference type="EC" id="2.4.1.-" evidence="11"/>
<organism evidence="14 15">
    <name type="scientific">Holothuria leucospilota</name>
    <name type="common">Black long sea cucumber</name>
    <name type="synonym">Mertensiothuria leucospilota</name>
    <dbReference type="NCBI Taxonomy" id="206669"/>
    <lineage>
        <taxon>Eukaryota</taxon>
        <taxon>Metazoa</taxon>
        <taxon>Echinodermata</taxon>
        <taxon>Eleutherozoa</taxon>
        <taxon>Echinozoa</taxon>
        <taxon>Holothuroidea</taxon>
        <taxon>Aspidochirotacea</taxon>
        <taxon>Aspidochirotida</taxon>
        <taxon>Holothuriidae</taxon>
        <taxon>Holothuria</taxon>
    </lineage>
</organism>
<dbReference type="Pfam" id="PF00852">
    <property type="entry name" value="Glyco_transf_10"/>
    <property type="match status" value="1"/>
</dbReference>
<evidence type="ECO:0000256" key="8">
    <source>
        <dbReference type="ARBA" id="ARBA00023136"/>
    </source>
</evidence>
<dbReference type="SUPFAM" id="SSF53756">
    <property type="entry name" value="UDP-Glycosyltransferase/glycogen phosphorylase"/>
    <property type="match status" value="1"/>
</dbReference>
<dbReference type="AlphaFoldDB" id="A0A9Q1BST5"/>
<comment type="pathway">
    <text evidence="1">Protein modification; protein glycosylation.</text>
</comment>
<evidence type="ECO:0000256" key="12">
    <source>
        <dbReference type="SAM" id="MobiDB-lite"/>
    </source>
</evidence>
<keyword evidence="5 11" id="KW-0812">Transmembrane</keyword>
<reference evidence="14" key="1">
    <citation type="submission" date="2021-10" db="EMBL/GenBank/DDBJ databases">
        <title>Tropical sea cucumber genome reveals ecological adaptation and Cuvierian tubules defense mechanism.</title>
        <authorList>
            <person name="Chen T."/>
        </authorList>
    </citation>
    <scope>NUCLEOTIDE SEQUENCE</scope>
    <source>
        <strain evidence="14">Nanhai2018</strain>
        <tissue evidence="14">Muscle</tissue>
    </source>
</reference>
<keyword evidence="7 11" id="KW-1133">Transmembrane helix</keyword>
<keyword evidence="11" id="KW-0333">Golgi apparatus</keyword>
<feature type="transmembrane region" description="Helical" evidence="11">
    <location>
        <begin position="7"/>
        <end position="27"/>
    </location>
</feature>
<dbReference type="EMBL" id="JAIZAY010000012">
    <property type="protein sequence ID" value="KAJ8031926.1"/>
    <property type="molecule type" value="Genomic_DNA"/>
</dbReference>
<evidence type="ECO:0000256" key="4">
    <source>
        <dbReference type="ARBA" id="ARBA00022679"/>
    </source>
</evidence>
<evidence type="ECO:0000313" key="14">
    <source>
        <dbReference type="EMBL" id="KAJ8031926.1"/>
    </source>
</evidence>
<dbReference type="OrthoDB" id="427096at2759"/>
<dbReference type="GO" id="GO:0032580">
    <property type="term" value="C:Golgi cisterna membrane"/>
    <property type="evidence" value="ECO:0007669"/>
    <property type="project" value="UniProtKB-SubCell"/>
</dbReference>
<sequence length="494" mass="56744">MGITSKLKHIFATGVFALLVMTGYLLMYKWNPSFHSPLVVGTVRGGWQNHERHNERRTAIERKVTSELKNANLTENTEETSRDPHPEKVPVISAAKEKVKSEMDNRKLEDNIKVADDLTTEWDMFDSDHVDVALFTCRRTWGSMRVVYRSAKCPGTKRTISFRNALGNVTAASTADVVIFARGVGSLNKLSQLKELRKKNPHQMWLYTTTESAYQTAFVPRFSFRFDATILNMSFCYHSKAEVVAPYGAYIEGLEGEYDKASTQITPKPVIPTLAGWASSHCDHKFWNRTGFVRDLSKYLPMDLFGACGSHLIPRNESGSEILKNYKFYIAFENSCCSYYITEKFWKALGEYESVPIVIGSSKSEYESVAPPNSFVYADDFDSMEDLASYIKKVANDEALYNKFHEWRKYGRVEIYLERRVSPFFEDESRCQLLNYLEKNAWRKNHPIQMKIDPFGPDWAGSCISCGNHNWIKDYDLESKNFTKHLNSIQMIEV</sequence>
<dbReference type="PANTHER" id="PTHR11929">
    <property type="entry name" value="ALPHA- 1,3 -FUCOSYLTRANSFERASE"/>
    <property type="match status" value="1"/>
</dbReference>
<dbReference type="InterPro" id="IPR055270">
    <property type="entry name" value="Glyco_tran_10_C"/>
</dbReference>
<dbReference type="InterPro" id="IPR001503">
    <property type="entry name" value="Glyco_trans_10"/>
</dbReference>
<accession>A0A9Q1BST5</accession>
<keyword evidence="8 11" id="KW-0472">Membrane</keyword>
<evidence type="ECO:0000259" key="13">
    <source>
        <dbReference type="Pfam" id="PF00852"/>
    </source>
</evidence>
<evidence type="ECO:0000256" key="10">
    <source>
        <dbReference type="ARBA" id="ARBA00060399"/>
    </source>
</evidence>
<evidence type="ECO:0000256" key="1">
    <source>
        <dbReference type="ARBA" id="ARBA00004922"/>
    </source>
</evidence>
<comment type="similarity">
    <text evidence="2 11">Belongs to the glycosyltransferase 10 family.</text>
</comment>
<proteinExistence type="inferred from homology"/>
<evidence type="ECO:0000256" key="2">
    <source>
        <dbReference type="ARBA" id="ARBA00008919"/>
    </source>
</evidence>
<dbReference type="PANTHER" id="PTHR11929:SF145">
    <property type="entry name" value="ALPHA-(1,3)-FUCOSYLTRANSFERASE FUT-1"/>
    <property type="match status" value="1"/>
</dbReference>